<dbReference type="NCBIfam" id="TIGR01484">
    <property type="entry name" value="HAD-SF-IIB"/>
    <property type="match status" value="1"/>
</dbReference>
<proteinExistence type="predicted"/>
<name>A0A916K2C8_9BACL</name>
<gene>
    <name evidence="1" type="primary">ycsE_2</name>
    <name evidence="1" type="ORF">PAESOLCIP111_01915</name>
</gene>
<reference evidence="1" key="1">
    <citation type="submission" date="2021-06" db="EMBL/GenBank/DDBJ databases">
        <authorList>
            <person name="Criscuolo A."/>
        </authorList>
    </citation>
    <scope>NUCLEOTIDE SEQUENCE</scope>
    <source>
        <strain evidence="1">CIP111600</strain>
    </source>
</reference>
<dbReference type="PANTHER" id="PTHR10000:SF55">
    <property type="entry name" value="5-AMINO-6-(5-PHOSPHO-D-RIBITYLAMINO)URACIL PHOSPHATASE YCSE"/>
    <property type="match status" value="1"/>
</dbReference>
<dbReference type="GO" id="GO:0043726">
    <property type="term" value="F:5-amino-6-(5-phosphoribitylamino)uracil phosphatase activity"/>
    <property type="evidence" value="ECO:0007669"/>
    <property type="project" value="UniProtKB-EC"/>
</dbReference>
<dbReference type="GO" id="GO:0005829">
    <property type="term" value="C:cytosol"/>
    <property type="evidence" value="ECO:0007669"/>
    <property type="project" value="TreeGrafter"/>
</dbReference>
<organism evidence="1 2">
    <name type="scientific">Paenibacillus solanacearum</name>
    <dbReference type="NCBI Taxonomy" id="2048548"/>
    <lineage>
        <taxon>Bacteria</taxon>
        <taxon>Bacillati</taxon>
        <taxon>Bacillota</taxon>
        <taxon>Bacilli</taxon>
        <taxon>Bacillales</taxon>
        <taxon>Paenibacillaceae</taxon>
        <taxon>Paenibacillus</taxon>
    </lineage>
</organism>
<dbReference type="InterPro" id="IPR006379">
    <property type="entry name" value="HAD-SF_hydro_IIB"/>
</dbReference>
<evidence type="ECO:0000313" key="1">
    <source>
        <dbReference type="EMBL" id="CAG7616529.1"/>
    </source>
</evidence>
<dbReference type="Pfam" id="PF08282">
    <property type="entry name" value="Hydrolase_3"/>
    <property type="match status" value="1"/>
</dbReference>
<dbReference type="AlphaFoldDB" id="A0A916K2C8"/>
<evidence type="ECO:0000313" key="2">
    <source>
        <dbReference type="Proteomes" id="UP000693672"/>
    </source>
</evidence>
<accession>A0A916K2C8</accession>
<dbReference type="EC" id="3.1.3.104" evidence="1"/>
<dbReference type="PROSITE" id="PS01229">
    <property type="entry name" value="COF_2"/>
    <property type="match status" value="1"/>
</dbReference>
<comment type="caution">
    <text evidence="1">The sequence shown here is derived from an EMBL/GenBank/DDBJ whole genome shotgun (WGS) entry which is preliminary data.</text>
</comment>
<dbReference type="CDD" id="cd07516">
    <property type="entry name" value="HAD_Pase"/>
    <property type="match status" value="1"/>
</dbReference>
<dbReference type="GO" id="GO:0000287">
    <property type="term" value="F:magnesium ion binding"/>
    <property type="evidence" value="ECO:0007669"/>
    <property type="project" value="TreeGrafter"/>
</dbReference>
<keyword evidence="2" id="KW-1185">Reference proteome</keyword>
<dbReference type="PANTHER" id="PTHR10000">
    <property type="entry name" value="PHOSPHOSERINE PHOSPHATASE"/>
    <property type="match status" value="1"/>
</dbReference>
<sequence length="247" mass="27377">MGNYKLIALDLDGTLLTEEKTISTENRAALTEAQEAGITVMFSTGRGVQNVLQYIEELQLTSPLVTVNGGEVWKRPGELHVRRTLDAALIRRMHKLAEQYDTWFWGYSVGGLYNKEQWLTDEETEAKEWLKFGYFTEDMNSLGKIHEELAAWGLLELTNSHPSNIEVNPKGVTKASGVREVCAMLGIGMSQVIAMGDSLNDESMIREAGLGIAMGNAQEAVKQFADTVTLTNEEHGVAHAIRKYALV</sequence>
<dbReference type="RefSeq" id="WP_218091705.1">
    <property type="nucleotide sequence ID" value="NZ_CAJVAS010000006.1"/>
</dbReference>
<dbReference type="Proteomes" id="UP000693672">
    <property type="component" value="Unassembled WGS sequence"/>
</dbReference>
<dbReference type="PROSITE" id="PS01228">
    <property type="entry name" value="COF_1"/>
    <property type="match status" value="1"/>
</dbReference>
<dbReference type="EMBL" id="CAJVAS010000006">
    <property type="protein sequence ID" value="CAG7616529.1"/>
    <property type="molecule type" value="Genomic_DNA"/>
</dbReference>
<dbReference type="SFLD" id="SFLDS00003">
    <property type="entry name" value="Haloacid_Dehalogenase"/>
    <property type="match status" value="1"/>
</dbReference>
<dbReference type="SFLD" id="SFLDG01140">
    <property type="entry name" value="C2.B:_Phosphomannomutase_and_P"/>
    <property type="match status" value="1"/>
</dbReference>
<protein>
    <submittedName>
        <fullName evidence="1">5-amino-6-(5-phospho-D-ribitylamino)uracil phosphatase YcsE</fullName>
        <ecNumber evidence="1">3.1.3.104</ecNumber>
    </submittedName>
</protein>
<keyword evidence="1" id="KW-0378">Hydrolase</keyword>